<dbReference type="EMBL" id="ML735015">
    <property type="protein sequence ID" value="KAB8201751.1"/>
    <property type="molecule type" value="Genomic_DNA"/>
</dbReference>
<reference evidence="2 3" key="1">
    <citation type="submission" date="2019-04" db="EMBL/GenBank/DDBJ databases">
        <title>Fungal friends and foes A comparative genomics study of 23 Aspergillus species from section Flavi.</title>
        <authorList>
            <consortium name="DOE Joint Genome Institute"/>
            <person name="Kjaerbolling I."/>
            <person name="Vesth T.C."/>
            <person name="Frisvad J.C."/>
            <person name="Nybo J.L."/>
            <person name="Theobald S."/>
            <person name="Kildgaard S."/>
            <person name="Petersen T.I."/>
            <person name="Kuo A."/>
            <person name="Sato A."/>
            <person name="Lyhne E.K."/>
            <person name="Kogle M.E."/>
            <person name="Wiebenga A."/>
            <person name="Kun R.S."/>
            <person name="Lubbers R.J."/>
            <person name="Makela M.R."/>
            <person name="Barry K."/>
            <person name="Chovatia M."/>
            <person name="Clum A."/>
            <person name="Daum C."/>
            <person name="Haridas S."/>
            <person name="He G."/>
            <person name="LaButti K."/>
            <person name="Lipzen A."/>
            <person name="Mondo S."/>
            <person name="Pangilinan J."/>
            <person name="Riley R."/>
            <person name="Salamov A."/>
            <person name="Simmons B.A."/>
            <person name="Magnuson J.K."/>
            <person name="Henrissat B."/>
            <person name="Mortensen U.H."/>
            <person name="Larsen T.O."/>
            <person name="De vries R.P."/>
            <person name="Grigoriev I.V."/>
            <person name="Machida M."/>
            <person name="Baker S.E."/>
            <person name="Andersen M.R."/>
        </authorList>
    </citation>
    <scope>NUCLEOTIDE SEQUENCE [LARGE SCALE GENOMIC DNA]</scope>
    <source>
        <strain evidence="2 3">CBS 117618</strain>
    </source>
</reference>
<keyword evidence="1" id="KW-1133">Transmembrane helix</keyword>
<keyword evidence="1" id="KW-0812">Transmembrane</keyword>
<gene>
    <name evidence="2" type="ORF">BDV34DRAFT_202250</name>
</gene>
<keyword evidence="1" id="KW-0472">Membrane</keyword>
<dbReference type="VEuPathDB" id="FungiDB:BDV34DRAFT_202250"/>
<evidence type="ECO:0000313" key="2">
    <source>
        <dbReference type="EMBL" id="KAB8201751.1"/>
    </source>
</evidence>
<protein>
    <submittedName>
        <fullName evidence="2">Uncharacterized protein</fullName>
    </submittedName>
</protein>
<evidence type="ECO:0000313" key="3">
    <source>
        <dbReference type="Proteomes" id="UP000326532"/>
    </source>
</evidence>
<accession>A0A5N6D9B5</accession>
<dbReference type="AlphaFoldDB" id="A0A5N6D9B5"/>
<proteinExistence type="predicted"/>
<feature type="transmembrane region" description="Helical" evidence="1">
    <location>
        <begin position="36"/>
        <end position="55"/>
    </location>
</feature>
<feature type="transmembrane region" description="Helical" evidence="1">
    <location>
        <begin position="12"/>
        <end position="30"/>
    </location>
</feature>
<organism evidence="2 3">
    <name type="scientific">Aspergillus parasiticus</name>
    <dbReference type="NCBI Taxonomy" id="5067"/>
    <lineage>
        <taxon>Eukaryota</taxon>
        <taxon>Fungi</taxon>
        <taxon>Dikarya</taxon>
        <taxon>Ascomycota</taxon>
        <taxon>Pezizomycotina</taxon>
        <taxon>Eurotiomycetes</taxon>
        <taxon>Eurotiomycetidae</taxon>
        <taxon>Eurotiales</taxon>
        <taxon>Aspergillaceae</taxon>
        <taxon>Aspergillus</taxon>
        <taxon>Aspergillus subgen. Circumdati</taxon>
    </lineage>
</organism>
<dbReference type="Proteomes" id="UP000326532">
    <property type="component" value="Unassembled WGS sequence"/>
</dbReference>
<name>A0A5N6D9B5_ASPPA</name>
<keyword evidence="3" id="KW-1185">Reference proteome</keyword>
<sequence length="69" mass="8201">MSVVCCQWMNRYMGFGCFVFVCFVWVLTGLSFECYYIKDLLLSFFILLLLFLEWLAEFLSIRLEVCISS</sequence>
<evidence type="ECO:0000256" key="1">
    <source>
        <dbReference type="SAM" id="Phobius"/>
    </source>
</evidence>